<dbReference type="Gene3D" id="1.10.760.10">
    <property type="entry name" value="Cytochrome c-like domain"/>
    <property type="match status" value="1"/>
</dbReference>
<dbReference type="SUPFAM" id="SSF46626">
    <property type="entry name" value="Cytochrome c"/>
    <property type="match status" value="1"/>
</dbReference>
<gene>
    <name evidence="2" type="ORF">SAMN04488026_102419</name>
</gene>
<evidence type="ECO:0000256" key="1">
    <source>
        <dbReference type="SAM" id="SignalP"/>
    </source>
</evidence>
<dbReference type="AlphaFoldDB" id="A0A1G8WK97"/>
<feature type="signal peptide" evidence="1">
    <location>
        <begin position="1"/>
        <end position="19"/>
    </location>
</feature>
<dbReference type="STRING" id="571298.SAMN04488026_102419"/>
<dbReference type="GO" id="GO:0020037">
    <property type="term" value="F:heme binding"/>
    <property type="evidence" value="ECO:0007669"/>
    <property type="project" value="InterPro"/>
</dbReference>
<evidence type="ECO:0008006" key="4">
    <source>
        <dbReference type="Google" id="ProtNLM"/>
    </source>
</evidence>
<evidence type="ECO:0000313" key="2">
    <source>
        <dbReference type="EMBL" id="SDJ78483.1"/>
    </source>
</evidence>
<proteinExistence type="predicted"/>
<reference evidence="2 3" key="1">
    <citation type="submission" date="2016-10" db="EMBL/GenBank/DDBJ databases">
        <authorList>
            <person name="de Groot N.N."/>
        </authorList>
    </citation>
    <scope>NUCLEOTIDE SEQUENCE [LARGE SCALE GENOMIC DNA]</scope>
    <source>
        <strain evidence="2 3">DSM 25294</strain>
    </source>
</reference>
<organism evidence="2 3">
    <name type="scientific">Aliiruegeria lutimaris</name>
    <dbReference type="NCBI Taxonomy" id="571298"/>
    <lineage>
        <taxon>Bacteria</taxon>
        <taxon>Pseudomonadati</taxon>
        <taxon>Pseudomonadota</taxon>
        <taxon>Alphaproteobacteria</taxon>
        <taxon>Rhodobacterales</taxon>
        <taxon>Roseobacteraceae</taxon>
        <taxon>Aliiruegeria</taxon>
    </lineage>
</organism>
<dbReference type="Proteomes" id="UP000199382">
    <property type="component" value="Unassembled WGS sequence"/>
</dbReference>
<accession>A0A1G8WK97</accession>
<sequence>MRRLTLTLLLLAAAGALTAQEAPSGKWLYTENCIDCHGEAGETRR</sequence>
<name>A0A1G8WK97_9RHOB</name>
<dbReference type="InterPro" id="IPR036909">
    <property type="entry name" value="Cyt_c-like_dom_sf"/>
</dbReference>
<feature type="chain" id="PRO_5011444018" description="Cytochrome C oxidase, cbb3-type, subunit III" evidence="1">
    <location>
        <begin position="20"/>
        <end position="45"/>
    </location>
</feature>
<keyword evidence="3" id="KW-1185">Reference proteome</keyword>
<protein>
    <recommendedName>
        <fullName evidence="4">Cytochrome C oxidase, cbb3-type, subunit III</fullName>
    </recommendedName>
</protein>
<evidence type="ECO:0000313" key="3">
    <source>
        <dbReference type="Proteomes" id="UP000199382"/>
    </source>
</evidence>
<dbReference type="GO" id="GO:0009055">
    <property type="term" value="F:electron transfer activity"/>
    <property type="evidence" value="ECO:0007669"/>
    <property type="project" value="InterPro"/>
</dbReference>
<dbReference type="EMBL" id="FNEK01000024">
    <property type="protein sequence ID" value="SDJ78483.1"/>
    <property type="molecule type" value="Genomic_DNA"/>
</dbReference>
<keyword evidence="1" id="KW-0732">Signal</keyword>
<dbReference type="RefSeq" id="WP_170844561.1">
    <property type="nucleotide sequence ID" value="NZ_FNEK01000024.1"/>
</dbReference>